<name>A0A6I6DDN8_9FIRM</name>
<dbReference type="EMBL" id="CP046457">
    <property type="protein sequence ID" value="QGT99170.1"/>
    <property type="molecule type" value="Genomic_DNA"/>
</dbReference>
<dbReference type="KEGG" id="salq:SYNTR_0577"/>
<accession>A0A6I6DDN8</accession>
<reference evidence="4" key="1">
    <citation type="journal article" date="2019" name="Microbiology">
        <title>Complete Genome Sequence of an Uncultured Bacterium of the Candidate Phylum Bipolaricaulota.</title>
        <authorList>
            <person name="Kadnikov V.V."/>
            <person name="Mardanov A.V."/>
            <person name="Beletsky A.V."/>
            <person name="Frank Y.A."/>
            <person name="Karnachuk O.V."/>
            <person name="Ravin N.V."/>
        </authorList>
    </citation>
    <scope>NUCLEOTIDE SEQUENCE [LARGE SCALE GENOMIC DNA]</scope>
</reference>
<sequence length="196" mass="21902">MPAVYNDKTAAPWLKASEGANETKKVDKDHGILGKDDFFKLLITQLKYQDPLKPMEDREFIAQMAQFSSLEQMQNLNTSFENFNSKITEELLPGMLMQQSTTLIGKNIAFDNPEWSTDDESGSPVLTGKVESVVVKEGIPYCVVREEGTSNLHEIKANEVVEVGEGSNNTEQLLAAILERLDDRQQIEEGDGYGKQ</sequence>
<keyword evidence="3" id="KW-0969">Cilium</keyword>
<evidence type="ECO:0000256" key="2">
    <source>
        <dbReference type="ARBA" id="ARBA00022795"/>
    </source>
</evidence>
<dbReference type="GO" id="GO:0044781">
    <property type="term" value="P:bacterial-type flagellum organization"/>
    <property type="evidence" value="ECO:0007669"/>
    <property type="project" value="UniProtKB-KW"/>
</dbReference>
<dbReference type="Pfam" id="PF03963">
    <property type="entry name" value="FlgD"/>
    <property type="match status" value="1"/>
</dbReference>
<proteinExistence type="inferred from homology"/>
<organism evidence="3 4">
    <name type="scientific">Candidatus Syntrophocurvum alkaliphilum</name>
    <dbReference type="NCBI Taxonomy" id="2293317"/>
    <lineage>
        <taxon>Bacteria</taxon>
        <taxon>Bacillati</taxon>
        <taxon>Bacillota</taxon>
        <taxon>Clostridia</taxon>
        <taxon>Eubacteriales</taxon>
        <taxon>Syntrophomonadaceae</taxon>
        <taxon>Candidatus Syntrophocurvum</taxon>
    </lineage>
</organism>
<evidence type="ECO:0000313" key="4">
    <source>
        <dbReference type="Proteomes" id="UP000426444"/>
    </source>
</evidence>
<dbReference type="AlphaFoldDB" id="A0A6I6DDN8"/>
<keyword evidence="3" id="KW-0282">Flagellum</keyword>
<keyword evidence="2" id="KW-1005">Bacterial flagellum biogenesis</keyword>
<dbReference type="Proteomes" id="UP000426444">
    <property type="component" value="Chromosome"/>
</dbReference>
<dbReference type="RefSeq" id="WP_156203092.1">
    <property type="nucleotide sequence ID" value="NZ_CP046457.1"/>
</dbReference>
<protein>
    <submittedName>
        <fullName evidence="3">Flagellar basal-body rod modification protein FlgD</fullName>
    </submittedName>
</protein>
<dbReference type="OrthoDB" id="280334at2"/>
<evidence type="ECO:0000256" key="1">
    <source>
        <dbReference type="ARBA" id="ARBA00010577"/>
    </source>
</evidence>
<comment type="similarity">
    <text evidence="1">Belongs to the FlgD family.</text>
</comment>
<dbReference type="InterPro" id="IPR005648">
    <property type="entry name" value="FlgD"/>
</dbReference>
<gene>
    <name evidence="3" type="ORF">SYNTR_0577</name>
</gene>
<keyword evidence="3" id="KW-0966">Cell projection</keyword>
<evidence type="ECO:0000313" key="3">
    <source>
        <dbReference type="EMBL" id="QGT99170.1"/>
    </source>
</evidence>
<keyword evidence="4" id="KW-1185">Reference proteome</keyword>